<protein>
    <submittedName>
        <fullName evidence="2">Uncharacterized protein</fullName>
    </submittedName>
</protein>
<feature type="compositionally biased region" description="Polar residues" evidence="1">
    <location>
        <begin position="373"/>
        <end position="392"/>
    </location>
</feature>
<sequence>FLGKPDIIDICKDCNLAIQQCASRMSLMKTRIQIFGIPDAATYCLVCKSPHGIKPLRLSENNTKIIVLRRLKGNFVMKKNTWICTACEGLLVDLDELYQCVFNSEVATVEVFEDDSNTYTASKPINVPNPRPRYSINDSCVEIQYNANNNNKSESKIREHLQSSSTETDNCQFPIELNNADFFPSEAVSGKKSNLSVKQNLKEYNSAVLNMDNQNDIPDEGEGAIQYEYNYYDEDNIPTPEGSGSPTIDLEDLDVPEPQVVQLPPSTLYLLQQVEKSLSEYDRFSSQEEEVYPGMYTNEQEVADLIRDLPPEMQNITEEQIAKQVEIYNECLRKRIEFYGNLQLANATGHSSNKPESFQLTFSEPRNYAPVENSASSATPSEGSEDSPTSPKAKSCKTEETNICFNEAALAFNTNFENKLAISEKSTQVAHTSSTATTSNKGKRSISGKLKIGNREPIIHEGFVTKDTEKPQPTAVDCPAKKLKRSEQQLTPSKISTRVCYKKCIRKSKVGDEQQPTCSKYIKSEPVPIPKSDLPEDPASFRIEDSGKSSSADSSSTTTKSSDDDLQFKMEDLN</sequence>
<dbReference type="AlphaFoldDB" id="A0A8K0CZG3"/>
<feature type="region of interest" description="Disordered" evidence="1">
    <location>
        <begin position="370"/>
        <end position="396"/>
    </location>
</feature>
<reference evidence="2" key="1">
    <citation type="submission" date="2019-08" db="EMBL/GenBank/DDBJ databases">
        <title>The genome of the North American firefly Photinus pyralis.</title>
        <authorList>
            <consortium name="Photinus pyralis genome working group"/>
            <person name="Fallon T.R."/>
            <person name="Sander Lower S.E."/>
            <person name="Weng J.-K."/>
        </authorList>
    </citation>
    <scope>NUCLEOTIDE SEQUENCE</scope>
    <source>
        <strain evidence="2">TRF0915ILg1</strain>
        <tissue evidence="2">Whole body</tissue>
    </source>
</reference>
<dbReference type="OrthoDB" id="10637337at2759"/>
<evidence type="ECO:0000313" key="3">
    <source>
        <dbReference type="Proteomes" id="UP000801492"/>
    </source>
</evidence>
<feature type="compositionally biased region" description="Low complexity" evidence="1">
    <location>
        <begin position="548"/>
        <end position="560"/>
    </location>
</feature>
<feature type="compositionally biased region" description="Polar residues" evidence="1">
    <location>
        <begin position="428"/>
        <end position="440"/>
    </location>
</feature>
<feature type="compositionally biased region" description="Basic and acidic residues" evidence="1">
    <location>
        <begin position="561"/>
        <end position="574"/>
    </location>
</feature>
<comment type="caution">
    <text evidence="2">The sequence shown here is derived from an EMBL/GenBank/DDBJ whole genome shotgun (WGS) entry which is preliminary data.</text>
</comment>
<feature type="region of interest" description="Disordered" evidence="1">
    <location>
        <begin position="469"/>
        <end position="489"/>
    </location>
</feature>
<proteinExistence type="predicted"/>
<feature type="region of interest" description="Disordered" evidence="1">
    <location>
        <begin position="511"/>
        <end position="574"/>
    </location>
</feature>
<feature type="non-terminal residue" evidence="2">
    <location>
        <position position="1"/>
    </location>
</feature>
<dbReference type="EMBL" id="VTPC01007186">
    <property type="protein sequence ID" value="KAF2894251.1"/>
    <property type="molecule type" value="Genomic_DNA"/>
</dbReference>
<evidence type="ECO:0000256" key="1">
    <source>
        <dbReference type="SAM" id="MobiDB-lite"/>
    </source>
</evidence>
<name>A0A8K0CZG3_IGNLU</name>
<feature type="region of interest" description="Disordered" evidence="1">
    <location>
        <begin position="428"/>
        <end position="447"/>
    </location>
</feature>
<evidence type="ECO:0000313" key="2">
    <source>
        <dbReference type="EMBL" id="KAF2894251.1"/>
    </source>
</evidence>
<gene>
    <name evidence="2" type="ORF">ILUMI_11921</name>
</gene>
<organism evidence="2 3">
    <name type="scientific">Ignelater luminosus</name>
    <name type="common">Cucubano</name>
    <name type="synonym">Pyrophorus luminosus</name>
    <dbReference type="NCBI Taxonomy" id="2038154"/>
    <lineage>
        <taxon>Eukaryota</taxon>
        <taxon>Metazoa</taxon>
        <taxon>Ecdysozoa</taxon>
        <taxon>Arthropoda</taxon>
        <taxon>Hexapoda</taxon>
        <taxon>Insecta</taxon>
        <taxon>Pterygota</taxon>
        <taxon>Neoptera</taxon>
        <taxon>Endopterygota</taxon>
        <taxon>Coleoptera</taxon>
        <taxon>Polyphaga</taxon>
        <taxon>Elateriformia</taxon>
        <taxon>Elateroidea</taxon>
        <taxon>Elateridae</taxon>
        <taxon>Agrypninae</taxon>
        <taxon>Pyrophorini</taxon>
        <taxon>Ignelater</taxon>
    </lineage>
</organism>
<dbReference type="Proteomes" id="UP000801492">
    <property type="component" value="Unassembled WGS sequence"/>
</dbReference>
<keyword evidence="3" id="KW-1185">Reference proteome</keyword>
<accession>A0A8K0CZG3</accession>